<dbReference type="SUPFAM" id="SSF117987">
    <property type="entry name" value="CRISPR-associated protein"/>
    <property type="match status" value="2"/>
</dbReference>
<sequence length="255" mass="27939">MTYLSRVRINPLRAASRTLLANPRALHGAVQAGVPDQAPGDRVLWRLDTDHPRRPHLLVLTPGKPDWTHLVEQAGWPDADGEHYAVRDYSPLLAQLALGREYAFRLTASPVQNTSNPTGSSTHRTKTADELHHRSYRVPHRTAAHQLAWFLDRTTRWGFTVPEACTDTPAPGLDAPEGDTPPAREVRITDRDRRTFTKPGTRTPVTLTTATFEGHLRISDPALLKTALLEGIGPAKAYGCGLLTLAPLPGTGAAR</sequence>
<protein>
    <submittedName>
        <fullName evidence="1">Type I-E CRISPR-associated protein Cas6/Cse3/CasE</fullName>
    </submittedName>
</protein>
<dbReference type="EMBL" id="BSRX01000056">
    <property type="protein sequence ID" value="GLW58644.1"/>
    <property type="molecule type" value="Genomic_DNA"/>
</dbReference>
<dbReference type="InterPro" id="IPR010179">
    <property type="entry name" value="CRISPR-assoc_prot_Cse3"/>
</dbReference>
<comment type="caution">
    <text evidence="1">The sequence shown here is derived from an EMBL/GenBank/DDBJ whole genome shotgun (WGS) entry which is preliminary data.</text>
</comment>
<name>A0A9W6PLN0_9ACTN</name>
<proteinExistence type="predicted"/>
<dbReference type="CDD" id="cd09727">
    <property type="entry name" value="Cas6_I-E"/>
    <property type="match status" value="1"/>
</dbReference>
<dbReference type="OrthoDB" id="9795689at2"/>
<dbReference type="Gene3D" id="3.30.70.1210">
    <property type="entry name" value="Crispr-associated protein, domain 2"/>
    <property type="match status" value="1"/>
</dbReference>
<dbReference type="AlphaFoldDB" id="A0A9W6PLN0"/>
<dbReference type="SMART" id="SM01101">
    <property type="entry name" value="CRISPR_assoc"/>
    <property type="match status" value="1"/>
</dbReference>
<dbReference type="Proteomes" id="UP001165143">
    <property type="component" value="Unassembled WGS sequence"/>
</dbReference>
<gene>
    <name evidence="1" type="ORF">Kpho01_66550</name>
</gene>
<organism evidence="1 2">
    <name type="scientific">Kitasatospora phosalacinea</name>
    <dbReference type="NCBI Taxonomy" id="2065"/>
    <lineage>
        <taxon>Bacteria</taxon>
        <taxon>Bacillati</taxon>
        <taxon>Actinomycetota</taxon>
        <taxon>Actinomycetes</taxon>
        <taxon>Kitasatosporales</taxon>
        <taxon>Streptomycetaceae</taxon>
        <taxon>Kitasatospora</taxon>
    </lineage>
</organism>
<accession>A0A9W6PLN0</accession>
<dbReference type="RefSeq" id="WP_033255763.1">
    <property type="nucleotide sequence ID" value="NZ_BSRX01000056.1"/>
</dbReference>
<reference evidence="1" key="1">
    <citation type="submission" date="2023-02" db="EMBL/GenBank/DDBJ databases">
        <title>Kitasatospora phosalacinea NBRC 14362.</title>
        <authorList>
            <person name="Ichikawa N."/>
            <person name="Sato H."/>
            <person name="Tonouchi N."/>
        </authorList>
    </citation>
    <scope>NUCLEOTIDE SEQUENCE</scope>
    <source>
        <strain evidence="1">NBRC 14362</strain>
    </source>
</reference>
<evidence type="ECO:0000313" key="2">
    <source>
        <dbReference type="Proteomes" id="UP001165143"/>
    </source>
</evidence>
<evidence type="ECO:0000313" key="1">
    <source>
        <dbReference type="EMBL" id="GLW58644.1"/>
    </source>
</evidence>
<dbReference type="NCBIfam" id="TIGR01907">
    <property type="entry name" value="casE_Cse3"/>
    <property type="match status" value="1"/>
</dbReference>
<dbReference type="Gene3D" id="3.30.70.1200">
    <property type="entry name" value="Crispr-associated protein, domain 1"/>
    <property type="match status" value="1"/>
</dbReference>
<dbReference type="Pfam" id="PF08798">
    <property type="entry name" value="CRISPR_assoc"/>
    <property type="match status" value="1"/>
</dbReference>